<evidence type="ECO:0000313" key="5">
    <source>
        <dbReference type="Proteomes" id="UP000199488"/>
    </source>
</evidence>
<dbReference type="InterPro" id="IPR036388">
    <property type="entry name" value="WH-like_DNA-bd_sf"/>
</dbReference>
<keyword evidence="5" id="KW-1185">Reference proteome</keyword>
<evidence type="ECO:0000313" key="4">
    <source>
        <dbReference type="EMBL" id="SDW00779.1"/>
    </source>
</evidence>
<dbReference type="PANTHER" id="PTHR18964:SF149">
    <property type="entry name" value="BIFUNCTIONAL UDP-N-ACETYLGLUCOSAMINE 2-EPIMERASE_N-ACETYLMANNOSAMINE KINASE"/>
    <property type="match status" value="1"/>
</dbReference>
<dbReference type="InterPro" id="IPR036390">
    <property type="entry name" value="WH_DNA-bd_sf"/>
</dbReference>
<evidence type="ECO:0000256" key="3">
    <source>
        <dbReference type="ARBA" id="ARBA00022629"/>
    </source>
</evidence>
<protein>
    <submittedName>
        <fullName evidence="4">Xylose repressor, XylR</fullName>
    </submittedName>
</protein>
<comment type="similarity">
    <text evidence="2">Belongs to the ROK (NagC/XylR) family.</text>
</comment>
<dbReference type="AlphaFoldDB" id="A0A1H2Q2T4"/>
<dbReference type="OrthoDB" id="9796533at2"/>
<dbReference type="SUPFAM" id="SSF53067">
    <property type="entry name" value="Actin-like ATPase domain"/>
    <property type="match status" value="1"/>
</dbReference>
<proteinExistence type="inferred from homology"/>
<keyword evidence="3" id="KW-0119">Carbohydrate metabolism</keyword>
<dbReference type="CDD" id="cd24076">
    <property type="entry name" value="ASKHA_ATPase_ROK_BsXylR-like"/>
    <property type="match status" value="1"/>
</dbReference>
<name>A0A1H2Q2T4_9BACI</name>
<evidence type="ECO:0000256" key="2">
    <source>
        <dbReference type="ARBA" id="ARBA00006479"/>
    </source>
</evidence>
<dbReference type="RefSeq" id="WP_091610075.1">
    <property type="nucleotide sequence ID" value="NZ_FNNC01000001.1"/>
</dbReference>
<dbReference type="InterPro" id="IPR043129">
    <property type="entry name" value="ATPase_NBD"/>
</dbReference>
<organism evidence="4 5">
    <name type="scientific">Marinococcus luteus</name>
    <dbReference type="NCBI Taxonomy" id="1122204"/>
    <lineage>
        <taxon>Bacteria</taxon>
        <taxon>Bacillati</taxon>
        <taxon>Bacillota</taxon>
        <taxon>Bacilli</taxon>
        <taxon>Bacillales</taxon>
        <taxon>Bacillaceae</taxon>
        <taxon>Marinococcus</taxon>
    </lineage>
</organism>
<dbReference type="PROSITE" id="PS01125">
    <property type="entry name" value="ROK"/>
    <property type="match status" value="1"/>
</dbReference>
<dbReference type="Gene3D" id="1.10.10.10">
    <property type="entry name" value="Winged helix-like DNA-binding domain superfamily/Winged helix DNA-binding domain"/>
    <property type="match status" value="1"/>
</dbReference>
<sequence>MRTGDQTLVKQINKSIVLTTVQQKSPISRAQISKDTGLNKATVSSLVADLLEGRLVEEMGAGLSNGGRKPTMLFFNNKAGYAIGIDLGVNYVLGILTDLQGAIVAKINEPLLSIDEGAVFNKVEEVIEDLMAQAPKSAYGIVGIGVGVPGLIDNEGTILFAPNLEWKNVHLKQHLERKYELPVFIENEAKAGSHGEKRYGAGQGVSNFIYVSIGVGVGAGIFINDQLYKGGSGISGEVGHFTIEPNGRKCRCGNKGCWELYSSEGALVEKTAHLFSAQEEVTIDCLIAKAKERNLEVLNAFDQVGEYIGIGLTNIINIFNPEKIIIGNRFAELEQWLRNPIERVFQQRLHEEFQDSFTLSFSENSIYSCALGSAAFSIETFFSTSRVTVV</sequence>
<dbReference type="Pfam" id="PF00480">
    <property type="entry name" value="ROK"/>
    <property type="match status" value="1"/>
</dbReference>
<keyword evidence="3" id="KW-0859">Xylose metabolism</keyword>
<dbReference type="EMBL" id="FNNC01000001">
    <property type="protein sequence ID" value="SDW00779.1"/>
    <property type="molecule type" value="Genomic_DNA"/>
</dbReference>
<gene>
    <name evidence="4" type="ORF">SAMN05421781_0086</name>
</gene>
<dbReference type="Proteomes" id="UP000199488">
    <property type="component" value="Unassembled WGS sequence"/>
</dbReference>
<dbReference type="InterPro" id="IPR049874">
    <property type="entry name" value="ROK_cs"/>
</dbReference>
<comment type="function">
    <text evidence="1">Transcriptional repressor of xylose-utilizing enzymes.</text>
</comment>
<dbReference type="GO" id="GO:0042732">
    <property type="term" value="P:D-xylose metabolic process"/>
    <property type="evidence" value="ECO:0007669"/>
    <property type="project" value="UniProtKB-KW"/>
</dbReference>
<dbReference type="SUPFAM" id="SSF46785">
    <property type="entry name" value="Winged helix' DNA-binding domain"/>
    <property type="match status" value="1"/>
</dbReference>
<reference evidence="4 5" key="1">
    <citation type="submission" date="2016-10" db="EMBL/GenBank/DDBJ databases">
        <authorList>
            <person name="de Groot N.N."/>
        </authorList>
    </citation>
    <scope>NUCLEOTIDE SEQUENCE [LARGE SCALE GENOMIC DNA]</scope>
    <source>
        <strain evidence="4 5">DSM 23126</strain>
    </source>
</reference>
<dbReference type="Gene3D" id="3.30.420.40">
    <property type="match status" value="2"/>
</dbReference>
<dbReference type="PANTHER" id="PTHR18964">
    <property type="entry name" value="ROK (REPRESSOR, ORF, KINASE) FAMILY"/>
    <property type="match status" value="1"/>
</dbReference>
<dbReference type="STRING" id="1122204.SAMN05421781_0086"/>
<accession>A0A1H2Q2T4</accession>
<dbReference type="InterPro" id="IPR000600">
    <property type="entry name" value="ROK"/>
</dbReference>
<evidence type="ECO:0000256" key="1">
    <source>
        <dbReference type="ARBA" id="ARBA00002486"/>
    </source>
</evidence>